<reference evidence="1" key="1">
    <citation type="journal article" date="2020" name="Stud. Mycol.">
        <title>101 Dothideomycetes genomes: a test case for predicting lifestyles and emergence of pathogens.</title>
        <authorList>
            <person name="Haridas S."/>
            <person name="Albert R."/>
            <person name="Binder M."/>
            <person name="Bloem J."/>
            <person name="Labutti K."/>
            <person name="Salamov A."/>
            <person name="Andreopoulos B."/>
            <person name="Baker S."/>
            <person name="Barry K."/>
            <person name="Bills G."/>
            <person name="Bluhm B."/>
            <person name="Cannon C."/>
            <person name="Castanera R."/>
            <person name="Culley D."/>
            <person name="Daum C."/>
            <person name="Ezra D."/>
            <person name="Gonzalez J."/>
            <person name="Henrissat B."/>
            <person name="Kuo A."/>
            <person name="Liang C."/>
            <person name="Lipzen A."/>
            <person name="Lutzoni F."/>
            <person name="Magnuson J."/>
            <person name="Mondo S."/>
            <person name="Nolan M."/>
            <person name="Ohm R."/>
            <person name="Pangilinan J."/>
            <person name="Park H.-J."/>
            <person name="Ramirez L."/>
            <person name="Alfaro M."/>
            <person name="Sun H."/>
            <person name="Tritt A."/>
            <person name="Yoshinaga Y."/>
            <person name="Zwiers L.-H."/>
            <person name="Turgeon B."/>
            <person name="Goodwin S."/>
            <person name="Spatafora J."/>
            <person name="Crous P."/>
            <person name="Grigoriev I."/>
        </authorList>
    </citation>
    <scope>NUCLEOTIDE SEQUENCE</scope>
    <source>
        <strain evidence="1">CBS 525.71</strain>
    </source>
</reference>
<name>A0ACB6RIX7_9PLEO</name>
<dbReference type="EMBL" id="MU006756">
    <property type="protein sequence ID" value="KAF2621370.1"/>
    <property type="molecule type" value="Genomic_DNA"/>
</dbReference>
<protein>
    <submittedName>
        <fullName evidence="1">Uncharacterized protein</fullName>
    </submittedName>
</protein>
<evidence type="ECO:0000313" key="1">
    <source>
        <dbReference type="EMBL" id="KAF2621370.1"/>
    </source>
</evidence>
<proteinExistence type="predicted"/>
<comment type="caution">
    <text evidence="1">The sequence shown here is derived from an EMBL/GenBank/DDBJ whole genome shotgun (WGS) entry which is preliminary data.</text>
</comment>
<dbReference type="Proteomes" id="UP000799754">
    <property type="component" value="Unassembled WGS sequence"/>
</dbReference>
<keyword evidence="2" id="KW-1185">Reference proteome</keyword>
<organism evidence="1 2">
    <name type="scientific">Macroventuria anomochaeta</name>
    <dbReference type="NCBI Taxonomy" id="301207"/>
    <lineage>
        <taxon>Eukaryota</taxon>
        <taxon>Fungi</taxon>
        <taxon>Dikarya</taxon>
        <taxon>Ascomycota</taxon>
        <taxon>Pezizomycotina</taxon>
        <taxon>Dothideomycetes</taxon>
        <taxon>Pleosporomycetidae</taxon>
        <taxon>Pleosporales</taxon>
        <taxon>Pleosporineae</taxon>
        <taxon>Didymellaceae</taxon>
        <taxon>Macroventuria</taxon>
    </lineage>
</organism>
<sequence>MSKEGCSKFSHDQSSLVDLEVATDQDDLTVTLTSHCLCKANNFTTQVPKSKLPLPAPICHCWSCRHVTGSLYTADVRWPEPRANVDVSKLKVYSFTPRVNLLFCPTCSTPMFWEMLDEPSCPLGVFTGTLTNEGVRPIKFIEQSFVGDTIDGGASVWLQHANADGPKCTRFRLEAEDSASKDALPQDWPPVDELTGFEKKTGDSVPIRCKCKGIDFVLQRGDYSGVSKDHLPWNIDPDTHKLSTVFCGCDSCRLQGGIDIWYWAYFDMKHLSAAQKDAPFPRSKHELKSFIDKQNPIIGSLAYYASATRAGVLRFFCSTCSATVFFAEDERPELLDVSVGLLDAPDGARAEGFLSWSFGKIDFKEDANGGWRLGHFDSVEMEAEKWRIARGYSKNWRRLGEETA</sequence>
<accession>A0ACB6RIX7</accession>
<gene>
    <name evidence="1" type="ORF">BU25DRAFT_435541</name>
</gene>
<evidence type="ECO:0000313" key="2">
    <source>
        <dbReference type="Proteomes" id="UP000799754"/>
    </source>
</evidence>